<dbReference type="Gene3D" id="3.40.640.10">
    <property type="entry name" value="Type I PLP-dependent aspartate aminotransferase-like (Major domain)"/>
    <property type="match status" value="1"/>
</dbReference>
<dbReference type="AlphaFoldDB" id="A0A561UXC1"/>
<comment type="caution">
    <text evidence="1">The sequence shown here is derived from an EMBL/GenBank/DDBJ whole genome shotgun (WGS) entry which is preliminary data.</text>
</comment>
<dbReference type="Proteomes" id="UP000318186">
    <property type="component" value="Unassembled WGS sequence"/>
</dbReference>
<dbReference type="SUPFAM" id="SSF53383">
    <property type="entry name" value="PLP-dependent transferases"/>
    <property type="match status" value="1"/>
</dbReference>
<reference evidence="1 2" key="1">
    <citation type="submission" date="2019-06" db="EMBL/GenBank/DDBJ databases">
        <title>Sequencing the genomes of 1000 actinobacteria strains.</title>
        <authorList>
            <person name="Klenk H.-P."/>
        </authorList>
    </citation>
    <scope>NUCLEOTIDE SEQUENCE [LARGE SCALE GENOMIC DNA]</scope>
    <source>
        <strain evidence="1 2">DSM 42059</strain>
    </source>
</reference>
<dbReference type="EMBL" id="VIWW01000001">
    <property type="protein sequence ID" value="TWG04014.1"/>
    <property type="molecule type" value="Genomic_DNA"/>
</dbReference>
<proteinExistence type="predicted"/>
<dbReference type="InterPro" id="IPR015421">
    <property type="entry name" value="PyrdxlP-dep_Trfase_major"/>
</dbReference>
<gene>
    <name evidence="1" type="ORF">FHX80_112455</name>
</gene>
<dbReference type="InterPro" id="IPR015424">
    <property type="entry name" value="PyrdxlP-dep_Trfase"/>
</dbReference>
<evidence type="ECO:0000313" key="2">
    <source>
        <dbReference type="Proteomes" id="UP000318186"/>
    </source>
</evidence>
<organism evidence="1 2">
    <name type="scientific">Streptomyces brevispora</name>
    <dbReference type="NCBI Taxonomy" id="887462"/>
    <lineage>
        <taxon>Bacteria</taxon>
        <taxon>Bacillati</taxon>
        <taxon>Actinomycetota</taxon>
        <taxon>Actinomycetes</taxon>
        <taxon>Kitasatosporales</taxon>
        <taxon>Streptomycetaceae</taxon>
        <taxon>Streptomyces</taxon>
    </lineage>
</organism>
<evidence type="ECO:0000313" key="1">
    <source>
        <dbReference type="EMBL" id="TWG04014.1"/>
    </source>
</evidence>
<name>A0A561UXC1_9ACTN</name>
<accession>A0A561UXC1</accession>
<dbReference type="OrthoDB" id="5184540at2"/>
<dbReference type="RefSeq" id="WP_145764236.1">
    <property type="nucleotide sequence ID" value="NZ_VIWW01000001.1"/>
</dbReference>
<sequence>MSTVSGTVSEALALERDLLSEMAGLAADQGGDDRTQWTSHAESVGRIDLGDHDDLSVERHLVEAAARTRTLLLRRGHLMDEGFYRSPDLTKPRTLPDGQRLHLAYERSLPVDALEQKLASRGREPSGGWRRRTVAFSSGMAAITNILQSLTYMLKPSEEKPMRVDFWGDYFETGALLEYLSGATVRTRKVAPHDLDAVWSGPEASDVVLIEPIRYNWSLDALDVSRLVNGWRRGPAHTPIVVVDTTLASPTWPTGAFVDALVSPSGAPLVVEVRSGLKLDQQGLEISNLGVVDVFQHDRAMNPALTAEHVEETIKAARGITGACPSAASVAALDAPFLLDDQ</sequence>
<protein>
    <submittedName>
        <fullName evidence="1">Uncharacterized protein</fullName>
    </submittedName>
</protein>